<dbReference type="InterPro" id="IPR000232">
    <property type="entry name" value="HSF_DNA-bd"/>
</dbReference>
<dbReference type="InterPro" id="IPR036388">
    <property type="entry name" value="WH-like_DNA-bd_sf"/>
</dbReference>
<dbReference type="GO" id="GO:0043565">
    <property type="term" value="F:sequence-specific DNA binding"/>
    <property type="evidence" value="ECO:0007669"/>
    <property type="project" value="InterPro"/>
</dbReference>
<evidence type="ECO:0000256" key="6">
    <source>
        <dbReference type="ARBA" id="ARBA00023242"/>
    </source>
</evidence>
<evidence type="ECO:0000256" key="2">
    <source>
        <dbReference type="ARBA" id="ARBA00006403"/>
    </source>
</evidence>
<accession>A0A5C3E1H8</accession>
<dbReference type="Gene3D" id="1.10.10.10">
    <property type="entry name" value="Winged helix-like DNA-binding domain superfamily/Winged helix DNA-binding domain"/>
    <property type="match status" value="1"/>
</dbReference>
<feature type="compositionally biased region" description="Basic residues" evidence="9">
    <location>
        <begin position="1053"/>
        <end position="1062"/>
    </location>
</feature>
<feature type="region of interest" description="Disordered" evidence="9">
    <location>
        <begin position="722"/>
        <end position="744"/>
    </location>
</feature>
<name>A0A5C3E1H8_9BASI</name>
<evidence type="ECO:0000256" key="8">
    <source>
        <dbReference type="RuleBase" id="RU004020"/>
    </source>
</evidence>
<keyword evidence="3" id="KW-0805">Transcription regulation</keyword>
<dbReference type="PANTHER" id="PTHR10015:SF427">
    <property type="entry name" value="HEAT SHOCK FACTOR PROTEIN"/>
    <property type="match status" value="1"/>
</dbReference>
<feature type="compositionally biased region" description="Low complexity" evidence="9">
    <location>
        <begin position="1008"/>
        <end position="1017"/>
    </location>
</feature>
<keyword evidence="5" id="KW-0804">Transcription</keyword>
<feature type="compositionally biased region" description="Low complexity" evidence="9">
    <location>
        <begin position="9"/>
        <end position="45"/>
    </location>
</feature>
<dbReference type="FunFam" id="1.10.10.10:FF:000027">
    <property type="entry name" value="Heat shock transcription factor 1"/>
    <property type="match status" value="1"/>
</dbReference>
<feature type="compositionally biased region" description="Low complexity" evidence="9">
    <location>
        <begin position="772"/>
        <end position="794"/>
    </location>
</feature>
<feature type="region of interest" description="Disordered" evidence="9">
    <location>
        <begin position="503"/>
        <end position="627"/>
    </location>
</feature>
<keyword evidence="4" id="KW-0238">DNA-binding</keyword>
<feature type="region of interest" description="Disordered" evidence="9">
    <location>
        <begin position="997"/>
        <end position="1062"/>
    </location>
</feature>
<dbReference type="AlphaFoldDB" id="A0A5C3E1H8"/>
<comment type="subcellular location">
    <subcellularLocation>
        <location evidence="1">Nucleus</location>
    </subcellularLocation>
</comment>
<dbReference type="PRINTS" id="PR00056">
    <property type="entry name" value="HSFDOMAIN"/>
</dbReference>
<dbReference type="Pfam" id="PF00447">
    <property type="entry name" value="HSF_DNA-bind"/>
    <property type="match status" value="1"/>
</dbReference>
<dbReference type="OrthoDB" id="60033at2759"/>
<feature type="region of interest" description="Disordered" evidence="9">
    <location>
        <begin position="856"/>
        <end position="918"/>
    </location>
</feature>
<keyword evidence="11" id="KW-0346">Stress response</keyword>
<feature type="compositionally biased region" description="Polar residues" evidence="9">
    <location>
        <begin position="573"/>
        <end position="627"/>
    </location>
</feature>
<comment type="similarity">
    <text evidence="2 8">Belongs to the HSF family.</text>
</comment>
<evidence type="ECO:0000256" key="7">
    <source>
        <dbReference type="ARBA" id="ARBA00062171"/>
    </source>
</evidence>
<dbReference type="GO" id="GO:0003700">
    <property type="term" value="F:DNA-binding transcription factor activity"/>
    <property type="evidence" value="ECO:0007669"/>
    <property type="project" value="InterPro"/>
</dbReference>
<feature type="compositionally biased region" description="Polar residues" evidence="9">
    <location>
        <begin position="856"/>
        <end position="872"/>
    </location>
</feature>
<dbReference type="SMART" id="SM00415">
    <property type="entry name" value="HSF"/>
    <property type="match status" value="1"/>
</dbReference>
<feature type="region of interest" description="Disordered" evidence="9">
    <location>
        <begin position="160"/>
        <end position="227"/>
    </location>
</feature>
<gene>
    <name evidence="11" type="ORF">UTRI_03852</name>
</gene>
<evidence type="ECO:0000256" key="5">
    <source>
        <dbReference type="ARBA" id="ARBA00023163"/>
    </source>
</evidence>
<dbReference type="PANTHER" id="PTHR10015">
    <property type="entry name" value="HEAT SHOCK TRANSCRIPTION FACTOR"/>
    <property type="match status" value="1"/>
</dbReference>
<feature type="compositionally biased region" description="Low complexity" evidence="9">
    <location>
        <begin position="903"/>
        <end position="913"/>
    </location>
</feature>
<evidence type="ECO:0000259" key="10">
    <source>
        <dbReference type="SMART" id="SM00415"/>
    </source>
</evidence>
<proteinExistence type="inferred from homology"/>
<keyword evidence="6" id="KW-0539">Nucleus</keyword>
<dbReference type="InterPro" id="IPR036390">
    <property type="entry name" value="WH_DNA-bd_sf"/>
</dbReference>
<feature type="compositionally biased region" description="Low complexity" evidence="9">
    <location>
        <begin position="196"/>
        <end position="227"/>
    </location>
</feature>
<dbReference type="Proteomes" id="UP000324022">
    <property type="component" value="Unassembled WGS sequence"/>
</dbReference>
<feature type="domain" description="HSF-type DNA-binding" evidence="10">
    <location>
        <begin position="279"/>
        <end position="386"/>
    </location>
</feature>
<dbReference type="EMBL" id="OOIN01000007">
    <property type="protein sequence ID" value="SPO24583.1"/>
    <property type="molecule type" value="Genomic_DNA"/>
</dbReference>
<feature type="compositionally biased region" description="Basic residues" evidence="9">
    <location>
        <begin position="512"/>
        <end position="524"/>
    </location>
</feature>
<feature type="compositionally biased region" description="Basic and acidic residues" evidence="9">
    <location>
        <begin position="389"/>
        <end position="401"/>
    </location>
</feature>
<feature type="compositionally biased region" description="Low complexity" evidence="9">
    <location>
        <begin position="55"/>
        <end position="84"/>
    </location>
</feature>
<evidence type="ECO:0000256" key="9">
    <source>
        <dbReference type="SAM" id="MobiDB-lite"/>
    </source>
</evidence>
<keyword evidence="12" id="KW-1185">Reference proteome</keyword>
<feature type="compositionally biased region" description="Polar residues" evidence="9">
    <location>
        <begin position="1018"/>
        <end position="1027"/>
    </location>
</feature>
<feature type="compositionally biased region" description="Polar residues" evidence="9">
    <location>
        <begin position="888"/>
        <end position="897"/>
    </location>
</feature>
<evidence type="ECO:0000313" key="12">
    <source>
        <dbReference type="Proteomes" id="UP000324022"/>
    </source>
</evidence>
<evidence type="ECO:0000256" key="4">
    <source>
        <dbReference type="ARBA" id="ARBA00023125"/>
    </source>
</evidence>
<comment type="subunit">
    <text evidence="7">Homotrimer. Homotrimerization increases the affinity of HSF1 to DNA. Interacts with transcriptional coregulator SSA1 on chromatin.</text>
</comment>
<reference evidence="11 12" key="1">
    <citation type="submission" date="2018-03" db="EMBL/GenBank/DDBJ databases">
        <authorList>
            <person name="Guldener U."/>
        </authorList>
    </citation>
    <scope>NUCLEOTIDE SEQUENCE [LARGE SCALE GENOMIC DNA]</scope>
    <source>
        <strain evidence="11 12">NBRC100155</strain>
    </source>
</reference>
<feature type="compositionally biased region" description="Low complexity" evidence="9">
    <location>
        <begin position="722"/>
        <end position="743"/>
    </location>
</feature>
<protein>
    <submittedName>
        <fullName evidence="11">Related to Heat shock factor protein</fullName>
    </submittedName>
</protein>
<feature type="region of interest" description="Disordered" evidence="9">
    <location>
        <begin position="772"/>
        <end position="795"/>
    </location>
</feature>
<evidence type="ECO:0000256" key="1">
    <source>
        <dbReference type="ARBA" id="ARBA00004123"/>
    </source>
</evidence>
<dbReference type="SUPFAM" id="SSF46785">
    <property type="entry name" value="Winged helix' DNA-binding domain"/>
    <property type="match status" value="1"/>
</dbReference>
<feature type="region of interest" description="Disordered" evidence="9">
    <location>
        <begin position="376"/>
        <end position="406"/>
    </location>
</feature>
<feature type="region of interest" description="Disordered" evidence="9">
    <location>
        <begin position="1"/>
        <end position="85"/>
    </location>
</feature>
<sequence length="1062" mass="108424">MSNSTSPASTPIPLTDLPPTSTSTSTFTSTSASTSTPTTPTTTSTKAPVRAQQLPSTASASTSTTASNTPSSTPAPAPATVSDPTTEDVEMAVSAVSHPAPDLVAADVIGDAAAPLKAISPVASATLPNNAADPRLSLPLLGTMTPEEAQRFGLNHLHNIGPGASYSSPPQAFRPPSNSPQPFQAKISPPTPSPVVKPTDVTSAPSATASVASTSAASDATSVPATTTPKMAPVVAGMGTLPPNVSTAVAASSSNASASGSGSGFSASDSLRAIPTNKNNPAFLNKLRSMVDDPNTDELIRWSPDGASFFVPNHVRFGDEVLPRFFKHNRFSSFVRQLNMYGFHKVPHLQQGALKHDSPQESELWEFSNPHFHRDHPDWLSKVQRKKGPRDDKETHGEREASATTGQELMHAGALMRTDFGNKGVGVDANGDGALQLASVLNAINAIKNAQTSISADLRHLQNSNQNLWQEAVESRQRAKRQQETINKILRFLAGVFGNQEDAETPVQGKKVSGKGRGGGRRVGVRPQQQRNKSRLMIEDGSSSSAVRGLEGLELPTDEEEIEEMPSHLRFQEASSGDSPKGQSPSNNGGSRFTQIGSPPNSTSANDFSRQLSEAVSTPGGSRRLSSQASNQVLNALASGEGNAWLASLFGASLANQGSKSTGPASGGGLKLDPQMVAALQQALASAGSGAGGANSTDNGADYFGGGTGNADVDDFSSRFSAFPSSTGSSSNASAQQSTHNNQGLGLDADALARIAGISQALVQSPARQNFNAGAANNNNSSSSSSSNSFNISSPTKGSASLFDSALADDGSNNQQLALSLSRATRDLHDTSNNVDQVTNSINSLIEGLQTNPNLLQSIGGQPSQPLSSAGSWPNAAATEPFGAGINTLDNATQQQYPGGPSGATPPTTAAAAAGGGGASGGMDDFDVDSFLSQFVDSSQAPGGGVTSPLSNHASAATGATAMTPYGESPSFAFSPATTAAFLHGAAGVGANDAPGIYAQEVGGSGSASGTSSSTASPPENNASWNTAGKKRKPSTSGVSASGTDVEMPSARPVKKSASKKN</sequence>
<evidence type="ECO:0000313" key="11">
    <source>
        <dbReference type="EMBL" id="SPO24583.1"/>
    </source>
</evidence>
<organism evidence="11 12">
    <name type="scientific">Ustilago trichophora</name>
    <dbReference type="NCBI Taxonomy" id="86804"/>
    <lineage>
        <taxon>Eukaryota</taxon>
        <taxon>Fungi</taxon>
        <taxon>Dikarya</taxon>
        <taxon>Basidiomycota</taxon>
        <taxon>Ustilaginomycotina</taxon>
        <taxon>Ustilaginomycetes</taxon>
        <taxon>Ustilaginales</taxon>
        <taxon>Ustilaginaceae</taxon>
        <taxon>Ustilago</taxon>
    </lineage>
</organism>
<evidence type="ECO:0000256" key="3">
    <source>
        <dbReference type="ARBA" id="ARBA00023015"/>
    </source>
</evidence>
<dbReference type="GO" id="GO:0005634">
    <property type="term" value="C:nucleus"/>
    <property type="evidence" value="ECO:0007669"/>
    <property type="project" value="UniProtKB-SubCell"/>
</dbReference>